<name>A0A3D9DNH0_9FLAO</name>
<organism evidence="1 2">
    <name type="scientific">Chryseobacterium elymi</name>
    <dbReference type="NCBI Taxonomy" id="395936"/>
    <lineage>
        <taxon>Bacteria</taxon>
        <taxon>Pseudomonadati</taxon>
        <taxon>Bacteroidota</taxon>
        <taxon>Flavobacteriia</taxon>
        <taxon>Flavobacteriales</taxon>
        <taxon>Weeksellaceae</taxon>
        <taxon>Chryseobacterium group</taxon>
        <taxon>Chryseobacterium</taxon>
    </lineage>
</organism>
<protein>
    <submittedName>
        <fullName evidence="1">Uncharacterized protein</fullName>
    </submittedName>
</protein>
<gene>
    <name evidence="1" type="ORF">DRF60_06430</name>
</gene>
<proteinExistence type="predicted"/>
<keyword evidence="2" id="KW-1185">Reference proteome</keyword>
<evidence type="ECO:0000313" key="2">
    <source>
        <dbReference type="Proteomes" id="UP000257030"/>
    </source>
</evidence>
<dbReference type="EMBL" id="QNUH01000004">
    <property type="protein sequence ID" value="REC79456.1"/>
    <property type="molecule type" value="Genomic_DNA"/>
</dbReference>
<comment type="caution">
    <text evidence="1">The sequence shown here is derived from an EMBL/GenBank/DDBJ whole genome shotgun (WGS) entry which is preliminary data.</text>
</comment>
<dbReference type="Proteomes" id="UP000257030">
    <property type="component" value="Unassembled WGS sequence"/>
</dbReference>
<dbReference type="RefSeq" id="WP_116011279.1">
    <property type="nucleotide sequence ID" value="NZ_QNUH01000004.1"/>
</dbReference>
<reference evidence="1 2" key="1">
    <citation type="journal article" date="2010" name="Syst. Appl. Microbiol.">
        <title>Four new species of Chryseobacterium from the rhizosphere of coastal sand dune plants, Chryseobacterium elymi sp. nov., Chryseobacterium hagamense sp. nov., Chryseobacterium lathyri sp. nov. and Chryseobacterium rhizosphaerae sp. nov.</title>
        <authorList>
            <person name="Cho S.H."/>
            <person name="Lee K.S."/>
            <person name="Shin D.S."/>
            <person name="Han J.H."/>
            <person name="Park K.S."/>
            <person name="Lee C.H."/>
            <person name="Park K.H."/>
            <person name="Kim S.B."/>
        </authorList>
    </citation>
    <scope>NUCLEOTIDE SEQUENCE [LARGE SCALE GENOMIC DNA]</scope>
    <source>
        <strain evidence="1 2">KCTC 22547</strain>
    </source>
</reference>
<accession>A0A3D9DNH0</accession>
<dbReference type="AlphaFoldDB" id="A0A3D9DNH0"/>
<evidence type="ECO:0000313" key="1">
    <source>
        <dbReference type="EMBL" id="REC79456.1"/>
    </source>
</evidence>
<sequence>MEKDNRFMDYLFNEFLEIERRIGKSQSHRFLSIISNYIQWGFKYDDPEKAQQYARRNYSSILYAVYNWKTHLLDLKEEHGRDAKKNVKKYIKRLRYLKYSEDEIANLLIEKYRLNNPSEIISPYDQL</sequence>
<dbReference type="OrthoDB" id="1357517at2"/>